<protein>
    <submittedName>
        <fullName evidence="1">RteC protein</fullName>
    </submittedName>
</protein>
<keyword evidence="2" id="KW-1185">Reference proteome</keyword>
<dbReference type="InterPro" id="IPR018534">
    <property type="entry name" value="Tet_reg_excision_RteC"/>
</dbReference>
<reference evidence="2" key="1">
    <citation type="submission" date="2016-10" db="EMBL/GenBank/DDBJ databases">
        <authorList>
            <person name="Varghese N."/>
            <person name="Submissions S."/>
        </authorList>
    </citation>
    <scope>NUCLEOTIDE SEQUENCE [LARGE SCALE GENOMIC DNA]</scope>
    <source>
        <strain evidence="2">DSM 24499</strain>
    </source>
</reference>
<name>A0A1I1MKH2_9FLAO</name>
<dbReference type="STRING" id="1334022.SAMN04487907_11011"/>
<dbReference type="EMBL" id="FOKV01000010">
    <property type="protein sequence ID" value="SFC85891.1"/>
    <property type="molecule type" value="Genomic_DNA"/>
</dbReference>
<sequence>MIENIMSTFSENIDSLIHSGDSDLKKAESGIQLSVKTLTKLQKHVDKKDFEDPQSEIDFFRNIKPLPMSYHIYFSQVRHCEIKLPKIGNSNKVRFLEKEMKKINQFFSENNSFVSYMEQGHTYLDHMFFSRHGKRDFSFNPNIFYYQYPEFSTSHDLLWSQVQALYRYIHYIREKLERIEPGSSSNFRERKPNLLIWSGTKTNLVEMIYSFYFNGDINHGTVDLKTLFAAFEDFFNIKIDNFYKTYGEIKSRKDPRTKYLHSLAAIMDAKMREDDKK</sequence>
<gene>
    <name evidence="1" type="ORF">SAMN04487907_11011</name>
</gene>
<dbReference type="AlphaFoldDB" id="A0A1I1MKH2"/>
<dbReference type="Proteomes" id="UP000199438">
    <property type="component" value="Unassembled WGS sequence"/>
</dbReference>
<evidence type="ECO:0000313" key="1">
    <source>
        <dbReference type="EMBL" id="SFC85891.1"/>
    </source>
</evidence>
<accession>A0A1I1MKH2</accession>
<organism evidence="1 2">
    <name type="scientific">Zunongwangia mangrovi</name>
    <dbReference type="NCBI Taxonomy" id="1334022"/>
    <lineage>
        <taxon>Bacteria</taxon>
        <taxon>Pseudomonadati</taxon>
        <taxon>Bacteroidota</taxon>
        <taxon>Flavobacteriia</taxon>
        <taxon>Flavobacteriales</taxon>
        <taxon>Flavobacteriaceae</taxon>
        <taxon>Zunongwangia</taxon>
    </lineage>
</organism>
<dbReference type="Pfam" id="PF09357">
    <property type="entry name" value="RteC"/>
    <property type="match status" value="1"/>
</dbReference>
<evidence type="ECO:0000313" key="2">
    <source>
        <dbReference type="Proteomes" id="UP000199438"/>
    </source>
</evidence>
<proteinExistence type="predicted"/>